<keyword evidence="1" id="KW-0812">Transmembrane</keyword>
<keyword evidence="1" id="KW-0472">Membrane</keyword>
<feature type="transmembrane region" description="Helical" evidence="1">
    <location>
        <begin position="12"/>
        <end position="37"/>
    </location>
</feature>
<gene>
    <name evidence="2" type="ORF">WG929_20690</name>
</gene>
<protein>
    <submittedName>
        <fullName evidence="2">Uncharacterized protein</fullName>
    </submittedName>
</protein>
<comment type="caution">
    <text evidence="2">The sequence shown here is derived from an EMBL/GenBank/DDBJ whole genome shotgun (WGS) entry which is preliminary data.</text>
</comment>
<keyword evidence="3" id="KW-1185">Reference proteome</keyword>
<accession>A0ABW8NPA2</accession>
<name>A0ABW8NPA2_9GAMM</name>
<evidence type="ECO:0000313" key="2">
    <source>
        <dbReference type="EMBL" id="MFK4754820.1"/>
    </source>
</evidence>
<evidence type="ECO:0000313" key="3">
    <source>
        <dbReference type="Proteomes" id="UP001620597"/>
    </source>
</evidence>
<dbReference type="EMBL" id="JBBKTX010000051">
    <property type="protein sequence ID" value="MFK4754820.1"/>
    <property type="molecule type" value="Genomic_DNA"/>
</dbReference>
<organism evidence="2 3">
    <name type="scientific">Oceanobacter antarcticus</name>
    <dbReference type="NCBI Taxonomy" id="3133425"/>
    <lineage>
        <taxon>Bacteria</taxon>
        <taxon>Pseudomonadati</taxon>
        <taxon>Pseudomonadota</taxon>
        <taxon>Gammaproteobacteria</taxon>
        <taxon>Oceanospirillales</taxon>
        <taxon>Oceanospirillaceae</taxon>
        <taxon>Oceanobacter</taxon>
    </lineage>
</organism>
<dbReference type="RefSeq" id="WP_416207595.1">
    <property type="nucleotide sequence ID" value="NZ_JBBKTX010000051.1"/>
</dbReference>
<keyword evidence="1" id="KW-1133">Transmembrane helix</keyword>
<sequence length="160" mass="17258">MSIIGIERLYKLLVSFFDLSVVSILVVISTFHVGMFIRWDVAQERGRLSSMEHLVPEQMFSTEDNPAHGISAVKALQLAAAEGQKIWTITQANLSTALAAINLPSAVESDIRNSVYAGMEVTDHEQPVNFYGSSQVGYIVLDPETGAGGYLIGGGENGGR</sequence>
<dbReference type="Proteomes" id="UP001620597">
    <property type="component" value="Unassembled WGS sequence"/>
</dbReference>
<proteinExistence type="predicted"/>
<evidence type="ECO:0000256" key="1">
    <source>
        <dbReference type="SAM" id="Phobius"/>
    </source>
</evidence>
<reference evidence="2 3" key="1">
    <citation type="submission" date="2024-03" db="EMBL/GenBank/DDBJ databases">
        <title>High-quality draft genome sequence of Oceanobacter sp. wDCs-4.</title>
        <authorList>
            <person name="Dong C."/>
        </authorList>
    </citation>
    <scope>NUCLEOTIDE SEQUENCE [LARGE SCALE GENOMIC DNA]</scope>
    <source>
        <strain evidence="3">wDCs-4</strain>
    </source>
</reference>